<accession>A0A4S8M139</accession>
<name>A0A4S8M139_DENBC</name>
<sequence length="279" mass="31239">MSRYSRSNQTFVSRDITLFEQRNRGIVTVTVASVHVDTALYINDHIPGIETSLIIKSSCLQGRVLILLPLYIGTGDTFREFLSASGSIIHSIRFSVEINDLHGPFFMNELTQIHVNLGGYSLHENEVQCQASSRRSTRPQANFLYDEPSGGFKKRRLGRACDLCRQKQILPLMARFFFLPSSFLPKHTPTAATSYKVTYIATFWIDLTPVGTLPTMSIPTIVLYTFVVAKETADNLGRSIVNGQPSSDTKVEFCSDQSHNVYSMDSDLECTKHKPGDES</sequence>
<dbReference type="Proteomes" id="UP000297245">
    <property type="component" value="Unassembled WGS sequence"/>
</dbReference>
<evidence type="ECO:0000313" key="1">
    <source>
        <dbReference type="EMBL" id="THU95531.1"/>
    </source>
</evidence>
<organism evidence="1 2">
    <name type="scientific">Dendrothele bispora (strain CBS 962.96)</name>
    <dbReference type="NCBI Taxonomy" id="1314807"/>
    <lineage>
        <taxon>Eukaryota</taxon>
        <taxon>Fungi</taxon>
        <taxon>Dikarya</taxon>
        <taxon>Basidiomycota</taxon>
        <taxon>Agaricomycotina</taxon>
        <taxon>Agaricomycetes</taxon>
        <taxon>Agaricomycetidae</taxon>
        <taxon>Agaricales</taxon>
        <taxon>Agaricales incertae sedis</taxon>
        <taxon>Dendrothele</taxon>
    </lineage>
</organism>
<dbReference type="AlphaFoldDB" id="A0A4S8M139"/>
<dbReference type="EMBL" id="ML179198">
    <property type="protein sequence ID" value="THU95531.1"/>
    <property type="molecule type" value="Genomic_DNA"/>
</dbReference>
<reference evidence="1 2" key="1">
    <citation type="journal article" date="2019" name="Nat. Ecol. Evol.">
        <title>Megaphylogeny resolves global patterns of mushroom evolution.</title>
        <authorList>
            <person name="Varga T."/>
            <person name="Krizsan K."/>
            <person name="Foldi C."/>
            <person name="Dima B."/>
            <person name="Sanchez-Garcia M."/>
            <person name="Sanchez-Ramirez S."/>
            <person name="Szollosi G.J."/>
            <person name="Szarkandi J.G."/>
            <person name="Papp V."/>
            <person name="Albert L."/>
            <person name="Andreopoulos W."/>
            <person name="Angelini C."/>
            <person name="Antonin V."/>
            <person name="Barry K.W."/>
            <person name="Bougher N.L."/>
            <person name="Buchanan P."/>
            <person name="Buyck B."/>
            <person name="Bense V."/>
            <person name="Catcheside P."/>
            <person name="Chovatia M."/>
            <person name="Cooper J."/>
            <person name="Damon W."/>
            <person name="Desjardin D."/>
            <person name="Finy P."/>
            <person name="Geml J."/>
            <person name="Haridas S."/>
            <person name="Hughes K."/>
            <person name="Justo A."/>
            <person name="Karasinski D."/>
            <person name="Kautmanova I."/>
            <person name="Kiss B."/>
            <person name="Kocsube S."/>
            <person name="Kotiranta H."/>
            <person name="LaButti K.M."/>
            <person name="Lechner B.E."/>
            <person name="Liimatainen K."/>
            <person name="Lipzen A."/>
            <person name="Lukacs Z."/>
            <person name="Mihaltcheva S."/>
            <person name="Morgado L.N."/>
            <person name="Niskanen T."/>
            <person name="Noordeloos M.E."/>
            <person name="Ohm R.A."/>
            <person name="Ortiz-Santana B."/>
            <person name="Ovrebo C."/>
            <person name="Racz N."/>
            <person name="Riley R."/>
            <person name="Savchenko A."/>
            <person name="Shiryaev A."/>
            <person name="Soop K."/>
            <person name="Spirin V."/>
            <person name="Szebenyi C."/>
            <person name="Tomsovsky M."/>
            <person name="Tulloss R.E."/>
            <person name="Uehling J."/>
            <person name="Grigoriev I.V."/>
            <person name="Vagvolgyi C."/>
            <person name="Papp T."/>
            <person name="Martin F.M."/>
            <person name="Miettinen O."/>
            <person name="Hibbett D.S."/>
            <person name="Nagy L.G."/>
        </authorList>
    </citation>
    <scope>NUCLEOTIDE SEQUENCE [LARGE SCALE GENOMIC DNA]</scope>
    <source>
        <strain evidence="1 2">CBS 962.96</strain>
    </source>
</reference>
<protein>
    <submittedName>
        <fullName evidence="1">Uncharacterized protein</fullName>
    </submittedName>
</protein>
<keyword evidence="2" id="KW-1185">Reference proteome</keyword>
<proteinExistence type="predicted"/>
<evidence type="ECO:0000313" key="2">
    <source>
        <dbReference type="Proteomes" id="UP000297245"/>
    </source>
</evidence>
<gene>
    <name evidence="1" type="ORF">K435DRAFT_839463</name>
</gene>